<gene>
    <name evidence="3" type="ORF">BJ878DRAFT_13822</name>
</gene>
<dbReference type="AlphaFoldDB" id="A0A9P7Z540"/>
<feature type="coiled-coil region" evidence="1">
    <location>
        <begin position="619"/>
        <end position="647"/>
    </location>
</feature>
<feature type="region of interest" description="Disordered" evidence="2">
    <location>
        <begin position="490"/>
        <end position="515"/>
    </location>
</feature>
<protein>
    <submittedName>
        <fullName evidence="3">Uncharacterized protein</fullName>
    </submittedName>
</protein>
<feature type="region of interest" description="Disordered" evidence="2">
    <location>
        <begin position="283"/>
        <end position="354"/>
    </location>
</feature>
<feature type="compositionally biased region" description="Low complexity" evidence="2">
    <location>
        <begin position="531"/>
        <end position="543"/>
    </location>
</feature>
<dbReference type="EMBL" id="MU253843">
    <property type="protein sequence ID" value="KAG9245515.1"/>
    <property type="molecule type" value="Genomic_DNA"/>
</dbReference>
<evidence type="ECO:0000256" key="1">
    <source>
        <dbReference type="SAM" id="Coils"/>
    </source>
</evidence>
<feature type="compositionally biased region" description="Polar residues" evidence="2">
    <location>
        <begin position="490"/>
        <end position="500"/>
    </location>
</feature>
<sequence>MARSRSPVVSDTSDDEDELTPTPGEKPFLQRVAAKEVRVVEEKNLFRPVQPGEEETTFVLEDVIIFHPNTSRIANFLSIEFDDPPILTAYGRLSLEPDDFQHLKKTAHKLALECYVQIQVTTFSIGELCGEQIDDKGRYSVWAYGIGRWFEVIPQPEYLEMYHHMIEATTIYYAVTDLYDDEEGNPKATVAEALSRCGQRRGGSGGIRNTIGVVKSHSKFLLGQMMKDDQKSQWKPRQFFRWLAAECPEQYKFLLSKANLVSHMLPPFDLQVPQLPPWPFAPEAMDYNRSDDDEEDEVMSDEEVAIVGKRNSTTAAPRPLPRTKGNMSPPPRRRERAGDPKSPSASTSTSQRIIGLSDLAGESPGETLAKLAIAGSKQCQTLDFNIKKLFDWVNRGYSIRCKFGNKANKGGISDHLFGAEIIRAHSAAILQHLVRRDPAWRYRPLGQGLLAIAKEDPFTGLATKGQRKRRREIINDAKTTVLKVRKTPQLPNSFGVSRNSPGPAAATPPGGMNRPRKVIVQEDGVREASAAREASVNSNNSNRRVPDATRPFYGRLSGKAASLRVPGHPRKASIDDSLSYETDASRKWHYDIELGSDDEVDEMVPAKVKLPIRAPLLGVKVEVLDIEKEEEEKKQMTAEQKVELEGEKRRMMQLVRREAELTRADASHLEEFLQRLKKGPIIRSPLF</sequence>
<dbReference type="OrthoDB" id="3565174at2759"/>
<proteinExistence type="predicted"/>
<keyword evidence="4" id="KW-1185">Reference proteome</keyword>
<feature type="compositionally biased region" description="Polar residues" evidence="2">
    <location>
        <begin position="343"/>
        <end position="352"/>
    </location>
</feature>
<feature type="compositionally biased region" description="Low complexity" evidence="2">
    <location>
        <begin position="501"/>
        <end position="511"/>
    </location>
</feature>
<keyword evidence="1" id="KW-0175">Coiled coil</keyword>
<evidence type="ECO:0000256" key="2">
    <source>
        <dbReference type="SAM" id="MobiDB-lite"/>
    </source>
</evidence>
<accession>A0A9P7Z540</accession>
<name>A0A9P7Z540_9HELO</name>
<comment type="caution">
    <text evidence="3">The sequence shown here is derived from an EMBL/GenBank/DDBJ whole genome shotgun (WGS) entry which is preliminary data.</text>
</comment>
<evidence type="ECO:0000313" key="4">
    <source>
        <dbReference type="Proteomes" id="UP000887226"/>
    </source>
</evidence>
<dbReference type="Proteomes" id="UP000887226">
    <property type="component" value="Unassembled WGS sequence"/>
</dbReference>
<reference evidence="3" key="1">
    <citation type="journal article" date="2021" name="IMA Fungus">
        <title>Genomic characterization of three marine fungi, including Emericellopsis atlantica sp. nov. with signatures of a generalist lifestyle and marine biomass degradation.</title>
        <authorList>
            <person name="Hagestad O.C."/>
            <person name="Hou L."/>
            <person name="Andersen J.H."/>
            <person name="Hansen E.H."/>
            <person name="Altermark B."/>
            <person name="Li C."/>
            <person name="Kuhnert E."/>
            <person name="Cox R.J."/>
            <person name="Crous P.W."/>
            <person name="Spatafora J.W."/>
            <person name="Lail K."/>
            <person name="Amirebrahimi M."/>
            <person name="Lipzen A."/>
            <person name="Pangilinan J."/>
            <person name="Andreopoulos W."/>
            <person name="Hayes R.D."/>
            <person name="Ng V."/>
            <person name="Grigoriev I.V."/>
            <person name="Jackson S.A."/>
            <person name="Sutton T.D.S."/>
            <person name="Dobson A.D.W."/>
            <person name="Rama T."/>
        </authorList>
    </citation>
    <scope>NUCLEOTIDE SEQUENCE</scope>
    <source>
        <strain evidence="3">TRa3180A</strain>
    </source>
</reference>
<feature type="compositionally biased region" description="Acidic residues" evidence="2">
    <location>
        <begin position="291"/>
        <end position="304"/>
    </location>
</feature>
<evidence type="ECO:0000313" key="3">
    <source>
        <dbReference type="EMBL" id="KAG9245515.1"/>
    </source>
</evidence>
<feature type="region of interest" description="Disordered" evidence="2">
    <location>
        <begin position="1"/>
        <end position="27"/>
    </location>
</feature>
<feature type="region of interest" description="Disordered" evidence="2">
    <location>
        <begin position="530"/>
        <end position="553"/>
    </location>
</feature>
<organism evidence="3 4">
    <name type="scientific">Calycina marina</name>
    <dbReference type="NCBI Taxonomy" id="1763456"/>
    <lineage>
        <taxon>Eukaryota</taxon>
        <taxon>Fungi</taxon>
        <taxon>Dikarya</taxon>
        <taxon>Ascomycota</taxon>
        <taxon>Pezizomycotina</taxon>
        <taxon>Leotiomycetes</taxon>
        <taxon>Helotiales</taxon>
        <taxon>Pezizellaceae</taxon>
        <taxon>Calycina</taxon>
    </lineage>
</organism>